<name>A0A448YZ82_9STRA</name>
<feature type="region of interest" description="Disordered" evidence="1">
    <location>
        <begin position="57"/>
        <end position="92"/>
    </location>
</feature>
<dbReference type="AlphaFoldDB" id="A0A448YZ82"/>
<keyword evidence="4" id="KW-1185">Reference proteome</keyword>
<evidence type="ECO:0008006" key="5">
    <source>
        <dbReference type="Google" id="ProtNLM"/>
    </source>
</evidence>
<evidence type="ECO:0000256" key="2">
    <source>
        <dbReference type="SAM" id="SignalP"/>
    </source>
</evidence>
<feature type="signal peptide" evidence="2">
    <location>
        <begin position="1"/>
        <end position="22"/>
    </location>
</feature>
<evidence type="ECO:0000313" key="4">
    <source>
        <dbReference type="Proteomes" id="UP000291116"/>
    </source>
</evidence>
<protein>
    <recommendedName>
        <fullName evidence="5">RxLR effector protein</fullName>
    </recommendedName>
</protein>
<feature type="chain" id="PRO_5019230822" description="RxLR effector protein" evidence="2">
    <location>
        <begin position="23"/>
        <end position="92"/>
    </location>
</feature>
<gene>
    <name evidence="3" type="ORF">PSNMU_V1.4_AUG-EV-PASAV3_0018440</name>
</gene>
<keyword evidence="2" id="KW-0732">Signal</keyword>
<dbReference type="EMBL" id="CAACVS010000048">
    <property type="protein sequence ID" value="VEU35098.1"/>
    <property type="molecule type" value="Genomic_DNA"/>
</dbReference>
<feature type="compositionally biased region" description="Acidic residues" evidence="1">
    <location>
        <begin position="75"/>
        <end position="92"/>
    </location>
</feature>
<proteinExistence type="predicted"/>
<accession>A0A448YZ82</accession>
<organism evidence="3 4">
    <name type="scientific">Pseudo-nitzschia multistriata</name>
    <dbReference type="NCBI Taxonomy" id="183589"/>
    <lineage>
        <taxon>Eukaryota</taxon>
        <taxon>Sar</taxon>
        <taxon>Stramenopiles</taxon>
        <taxon>Ochrophyta</taxon>
        <taxon>Bacillariophyta</taxon>
        <taxon>Bacillariophyceae</taxon>
        <taxon>Bacillariophycidae</taxon>
        <taxon>Bacillariales</taxon>
        <taxon>Bacillariaceae</taxon>
        <taxon>Pseudo-nitzschia</taxon>
    </lineage>
</organism>
<sequence length="92" mass="9406">MTPTRSAAACLVLLLAGTTTNAFSPVAKTTPVASATSTTSLRFGFLKELGLEKPSWLPDFGGKKGEEVPAPAAVEAEDADAPADEAADTPEE</sequence>
<evidence type="ECO:0000313" key="3">
    <source>
        <dbReference type="EMBL" id="VEU35098.1"/>
    </source>
</evidence>
<dbReference type="Proteomes" id="UP000291116">
    <property type="component" value="Unassembled WGS sequence"/>
</dbReference>
<evidence type="ECO:0000256" key="1">
    <source>
        <dbReference type="SAM" id="MobiDB-lite"/>
    </source>
</evidence>
<reference evidence="3 4" key="1">
    <citation type="submission" date="2019-01" db="EMBL/GenBank/DDBJ databases">
        <authorList>
            <person name="Ferrante I. M."/>
        </authorList>
    </citation>
    <scope>NUCLEOTIDE SEQUENCE [LARGE SCALE GENOMIC DNA]</scope>
    <source>
        <strain evidence="3 4">B856</strain>
    </source>
</reference>